<feature type="region of interest" description="Disordered" evidence="11">
    <location>
        <begin position="245"/>
        <end position="283"/>
    </location>
</feature>
<protein>
    <recommendedName>
        <fullName evidence="10">SAGA-associated factor 11</fullName>
    </recommendedName>
</protein>
<evidence type="ECO:0000256" key="9">
    <source>
        <dbReference type="ARBA" id="ARBA00023242"/>
    </source>
</evidence>
<evidence type="ECO:0000313" key="12">
    <source>
        <dbReference type="EMBL" id="EFE39445.1"/>
    </source>
</evidence>
<dbReference type="OrthoDB" id="21557at2759"/>
<name>D4DF96_TRIVH</name>
<comment type="subcellular location">
    <subcellularLocation>
        <location evidence="1 10">Nucleus</location>
    </subcellularLocation>
</comment>
<dbReference type="KEGG" id="tve:TRV_05842"/>
<evidence type="ECO:0000256" key="2">
    <source>
        <dbReference type="ARBA" id="ARBA00022723"/>
    </source>
</evidence>
<keyword evidence="13" id="KW-1185">Reference proteome</keyword>
<evidence type="ECO:0000313" key="13">
    <source>
        <dbReference type="Proteomes" id="UP000008383"/>
    </source>
</evidence>
<keyword evidence="3" id="KW-0863">Zinc-finger</keyword>
<reference evidence="13" key="1">
    <citation type="journal article" date="2011" name="Genome Biol.">
        <title>Comparative and functional genomics provide insights into the pathogenicity of dermatophytic fungi.</title>
        <authorList>
            <person name="Burmester A."/>
            <person name="Shelest E."/>
            <person name="Gloeckner G."/>
            <person name="Heddergott C."/>
            <person name="Schindler S."/>
            <person name="Staib P."/>
            <person name="Heidel A."/>
            <person name="Felder M."/>
            <person name="Petzold A."/>
            <person name="Szafranski K."/>
            <person name="Feuermann M."/>
            <person name="Pedruzzi I."/>
            <person name="Priebe S."/>
            <person name="Groth M."/>
            <person name="Winkler R."/>
            <person name="Li W."/>
            <person name="Kniemeyer O."/>
            <person name="Schroeckh V."/>
            <person name="Hertweck C."/>
            <person name="Hube B."/>
            <person name="White T.C."/>
            <person name="Platzer M."/>
            <person name="Guthke R."/>
            <person name="Heitman J."/>
            <person name="Woestemeyer J."/>
            <person name="Zipfel P.F."/>
            <person name="Monod M."/>
            <person name="Brakhage A.A."/>
        </authorList>
    </citation>
    <scope>NUCLEOTIDE SEQUENCE [LARGE SCALE GENOMIC DNA]</scope>
    <source>
        <strain evidence="13">HKI 0517</strain>
    </source>
</reference>
<evidence type="ECO:0000256" key="8">
    <source>
        <dbReference type="ARBA" id="ARBA00023163"/>
    </source>
</evidence>
<dbReference type="GO" id="GO:0005634">
    <property type="term" value="C:nucleus"/>
    <property type="evidence" value="ECO:0007669"/>
    <property type="project" value="UniProtKB-SubCell"/>
</dbReference>
<keyword evidence="6" id="KW-0805">Transcription regulation</keyword>
<dbReference type="GO" id="GO:0006325">
    <property type="term" value="P:chromatin organization"/>
    <property type="evidence" value="ECO:0007669"/>
    <property type="project" value="UniProtKB-KW"/>
</dbReference>
<accession>D4DF96</accession>
<dbReference type="GO" id="GO:0008270">
    <property type="term" value="F:zinc ion binding"/>
    <property type="evidence" value="ECO:0007669"/>
    <property type="project" value="UniProtKB-KW"/>
</dbReference>
<evidence type="ECO:0000256" key="5">
    <source>
        <dbReference type="ARBA" id="ARBA00022853"/>
    </source>
</evidence>
<organism evidence="12 13">
    <name type="scientific">Trichophyton verrucosum (strain HKI 0517)</name>
    <dbReference type="NCBI Taxonomy" id="663202"/>
    <lineage>
        <taxon>Eukaryota</taxon>
        <taxon>Fungi</taxon>
        <taxon>Dikarya</taxon>
        <taxon>Ascomycota</taxon>
        <taxon>Pezizomycotina</taxon>
        <taxon>Eurotiomycetes</taxon>
        <taxon>Eurotiomycetidae</taxon>
        <taxon>Onygenales</taxon>
        <taxon>Arthrodermataceae</taxon>
        <taxon>Trichophyton</taxon>
    </lineage>
</organism>
<feature type="region of interest" description="Disordered" evidence="11">
    <location>
        <begin position="321"/>
        <end position="405"/>
    </location>
</feature>
<feature type="compositionally biased region" description="Pro residues" evidence="11">
    <location>
        <begin position="261"/>
        <end position="277"/>
    </location>
</feature>
<dbReference type="GeneID" id="9583833"/>
<feature type="region of interest" description="Disordered" evidence="11">
    <location>
        <begin position="130"/>
        <end position="161"/>
    </location>
</feature>
<gene>
    <name evidence="12" type="ORF">TRV_05842</name>
</gene>
<dbReference type="GO" id="GO:0070461">
    <property type="term" value="C:SAGA-type complex"/>
    <property type="evidence" value="ECO:0007669"/>
    <property type="project" value="UniProtKB-ARBA"/>
</dbReference>
<dbReference type="Pfam" id="PF08209">
    <property type="entry name" value="Sgf11"/>
    <property type="match status" value="1"/>
</dbReference>
<keyword evidence="7 10" id="KW-0010">Activator</keyword>
<keyword evidence="5" id="KW-0156">Chromatin regulator</keyword>
<evidence type="ECO:0000256" key="7">
    <source>
        <dbReference type="ARBA" id="ARBA00023159"/>
    </source>
</evidence>
<dbReference type="EMBL" id="ACYE01000336">
    <property type="protein sequence ID" value="EFE39445.1"/>
    <property type="molecule type" value="Genomic_DNA"/>
</dbReference>
<feature type="compositionally biased region" description="Basic and acidic residues" evidence="11">
    <location>
        <begin position="132"/>
        <end position="143"/>
    </location>
</feature>
<comment type="similarity">
    <text evidence="10">Belongs to the SGF11 family.</text>
</comment>
<evidence type="ECO:0000256" key="1">
    <source>
        <dbReference type="ARBA" id="ARBA00004123"/>
    </source>
</evidence>
<evidence type="ECO:0000256" key="10">
    <source>
        <dbReference type="RuleBase" id="RU261113"/>
    </source>
</evidence>
<feature type="compositionally biased region" description="Polar residues" evidence="11">
    <location>
        <begin position="379"/>
        <end position="395"/>
    </location>
</feature>
<evidence type="ECO:0000256" key="4">
    <source>
        <dbReference type="ARBA" id="ARBA00022833"/>
    </source>
</evidence>
<dbReference type="RefSeq" id="XP_003020069.1">
    <property type="nucleotide sequence ID" value="XM_003020023.1"/>
</dbReference>
<evidence type="ECO:0000256" key="3">
    <source>
        <dbReference type="ARBA" id="ARBA00022771"/>
    </source>
</evidence>
<keyword evidence="9" id="KW-0539">Nucleus</keyword>
<evidence type="ECO:0000256" key="6">
    <source>
        <dbReference type="ARBA" id="ARBA00023015"/>
    </source>
</evidence>
<dbReference type="InterPro" id="IPR013246">
    <property type="entry name" value="SAGA_su_Sgf11"/>
</dbReference>
<sequence length="405" mass="43707">MKTLNGSINTHTLLPTIYSSPPLALPTLTPHNSHSYITLLHLPFLSILVVAILDISSNIMGIIDGAQIMAGPEKSKEAAKSDPMSSTDLARFQTRQILDDTFYNIIHDIVAKVHKEEKVARQQSAVVTARQLAEESTKVKDSGEEANGTADAGTSASHEHIVKSRGVRLETDSAIFDSGKVYLKGNPLETVKEIICPNCRLPRLLYPAYGEGSRPVDASREYCRKQPPVNLHGRDVHGHHFAVEKITKKKKTQPAAGTPGSSPPSIPETPGPNPLLQPKPDKVYVPTTKCPNCPRYFLLTKSAQHLDRCLGISTRQSRIRTPLANSEAGTPGPSQPANARKRVREGEEEGAAGPVKKKKDFGLATKLKSQKPAAPSKLKNGTTADTISVEVSKTPANGKAGKQKA</sequence>
<dbReference type="Proteomes" id="UP000008383">
    <property type="component" value="Unassembled WGS sequence"/>
</dbReference>
<keyword evidence="8" id="KW-0804">Transcription</keyword>
<evidence type="ECO:0000256" key="11">
    <source>
        <dbReference type="SAM" id="MobiDB-lite"/>
    </source>
</evidence>
<dbReference type="HOGENOM" id="CLU_051868_0_0_1"/>
<dbReference type="AlphaFoldDB" id="D4DF96"/>
<keyword evidence="2" id="KW-0479">Metal-binding</keyword>
<keyword evidence="4" id="KW-0862">Zinc</keyword>
<proteinExistence type="inferred from homology"/>
<comment type="caution">
    <text evidence="12">The sequence shown here is derived from an EMBL/GenBank/DDBJ whole genome shotgun (WGS) entry which is preliminary data.</text>
</comment>